<dbReference type="InterPro" id="IPR006527">
    <property type="entry name" value="F-box-assoc_dom_typ1"/>
</dbReference>
<dbReference type="PROSITE" id="PS50181">
    <property type="entry name" value="FBOX"/>
    <property type="match status" value="1"/>
</dbReference>
<proteinExistence type="predicted"/>
<dbReference type="KEGG" id="eus:EUTSA_v10027013mg"/>
<dbReference type="PANTHER" id="PTHR31672:SF13">
    <property type="entry name" value="F-BOX PROTEIN CPR30-LIKE"/>
    <property type="match status" value="1"/>
</dbReference>
<gene>
    <name evidence="2" type="ORF">EUTSA_v10027013mg</name>
</gene>
<dbReference type="PANTHER" id="PTHR31672">
    <property type="entry name" value="BNACNNG10540D PROTEIN"/>
    <property type="match status" value="1"/>
</dbReference>
<dbReference type="Proteomes" id="UP000030689">
    <property type="component" value="Unassembled WGS sequence"/>
</dbReference>
<dbReference type="Pfam" id="PF07734">
    <property type="entry name" value="FBA_1"/>
    <property type="match status" value="1"/>
</dbReference>
<evidence type="ECO:0000259" key="1">
    <source>
        <dbReference type="PROSITE" id="PS50181"/>
    </source>
</evidence>
<dbReference type="InterPro" id="IPR036047">
    <property type="entry name" value="F-box-like_dom_sf"/>
</dbReference>
<dbReference type="AlphaFoldDB" id="V4MCM6"/>
<dbReference type="InterPro" id="IPR050796">
    <property type="entry name" value="SCF_F-box_component"/>
</dbReference>
<dbReference type="OMA" id="DIHEACH"/>
<dbReference type="InterPro" id="IPR001810">
    <property type="entry name" value="F-box_dom"/>
</dbReference>
<dbReference type="Pfam" id="PF00646">
    <property type="entry name" value="F-box"/>
    <property type="match status" value="1"/>
</dbReference>
<evidence type="ECO:0000313" key="3">
    <source>
        <dbReference type="Proteomes" id="UP000030689"/>
    </source>
</evidence>
<dbReference type="Gene3D" id="1.20.1280.50">
    <property type="match status" value="1"/>
</dbReference>
<name>V4MCM6_EUTSA</name>
<feature type="domain" description="F-box" evidence="1">
    <location>
        <begin position="1"/>
        <end position="44"/>
    </location>
</feature>
<reference evidence="2 3" key="1">
    <citation type="journal article" date="2013" name="Front. Plant Sci.">
        <title>The Reference Genome of the Halophytic Plant Eutrema salsugineum.</title>
        <authorList>
            <person name="Yang R."/>
            <person name="Jarvis D.E."/>
            <person name="Chen H."/>
            <person name="Beilstein M.A."/>
            <person name="Grimwood J."/>
            <person name="Jenkins J."/>
            <person name="Shu S."/>
            <person name="Prochnik S."/>
            <person name="Xin M."/>
            <person name="Ma C."/>
            <person name="Schmutz J."/>
            <person name="Wing R.A."/>
            <person name="Mitchell-Olds T."/>
            <person name="Schumaker K.S."/>
            <person name="Wang X."/>
        </authorList>
    </citation>
    <scope>NUCLEOTIDE SEQUENCE [LARGE SCALE GENOMIC DNA]</scope>
</reference>
<dbReference type="SUPFAM" id="SSF81383">
    <property type="entry name" value="F-box domain"/>
    <property type="match status" value="1"/>
</dbReference>
<evidence type="ECO:0000313" key="2">
    <source>
        <dbReference type="EMBL" id="ESQ54179.1"/>
    </source>
</evidence>
<sequence length="347" mass="40326">MSDLPSELVEEILSRVPATYLKRFRSICKRWKDLFKDGRFIEKNFGKAPKQSVVLLVMLTKLITFSVSNSLNVADLSSIEFKVPLGLKNITHLSDSEKVREVFHCGGLLLCTITQCELVVWNPCYENNNNCLSFKILRYYHANNNCVGYEIYDFSSDSWRVLVDVVAFNCLISTKTGVSLKGNTYWLAFDETDHYRFLASFDFTRERFIERLSLSMIHQNSGGLMALSVAREKQLLVLHRISSKMDLWVTNNIGTEAVWSKSFTFDIPVHHMRNLYYIPISFVIDEEKKVVVCCDESNERSSKRMVYVIDNYHTEFPFYVETTQVLWCPLVFSYVPSLVEIQQVRRK</sequence>
<dbReference type="Gramene" id="ESQ54179">
    <property type="protein sequence ID" value="ESQ54179"/>
    <property type="gene ID" value="EUTSA_v10027013mg"/>
</dbReference>
<dbReference type="NCBIfam" id="TIGR01640">
    <property type="entry name" value="F_box_assoc_1"/>
    <property type="match status" value="1"/>
</dbReference>
<organism evidence="2 3">
    <name type="scientific">Eutrema salsugineum</name>
    <name type="common">Saltwater cress</name>
    <name type="synonym">Sisymbrium salsugineum</name>
    <dbReference type="NCBI Taxonomy" id="72664"/>
    <lineage>
        <taxon>Eukaryota</taxon>
        <taxon>Viridiplantae</taxon>
        <taxon>Streptophyta</taxon>
        <taxon>Embryophyta</taxon>
        <taxon>Tracheophyta</taxon>
        <taxon>Spermatophyta</taxon>
        <taxon>Magnoliopsida</taxon>
        <taxon>eudicotyledons</taxon>
        <taxon>Gunneridae</taxon>
        <taxon>Pentapetalae</taxon>
        <taxon>rosids</taxon>
        <taxon>malvids</taxon>
        <taxon>Brassicales</taxon>
        <taxon>Brassicaceae</taxon>
        <taxon>Eutremeae</taxon>
        <taxon>Eutrema</taxon>
    </lineage>
</organism>
<dbReference type="SMART" id="SM00256">
    <property type="entry name" value="FBOX"/>
    <property type="match status" value="1"/>
</dbReference>
<accession>V4MCM6</accession>
<dbReference type="EMBL" id="KI517384">
    <property type="protein sequence ID" value="ESQ54179.1"/>
    <property type="molecule type" value="Genomic_DNA"/>
</dbReference>
<dbReference type="InterPro" id="IPR017451">
    <property type="entry name" value="F-box-assoc_interact_dom"/>
</dbReference>
<protein>
    <recommendedName>
        <fullName evidence="1">F-box domain-containing protein</fullName>
    </recommendedName>
</protein>
<dbReference type="CDD" id="cd22157">
    <property type="entry name" value="F-box_AtFBW1-like"/>
    <property type="match status" value="1"/>
</dbReference>
<keyword evidence="3" id="KW-1185">Reference proteome</keyword>